<comment type="caution">
    <text evidence="1">The sequence shown here is derived from an EMBL/GenBank/DDBJ whole genome shotgun (WGS) entry which is preliminary data.</text>
</comment>
<sequence length="124" mass="13815">MNQEIQSLCPTYTANTQAIGCMAHSIHLAEHYGLKEWGNVASDALDPSIESNPMAIKNLVSPQDGLNLKYNSIITHIGQLASYFHKSPQRCEKFITTVKLVYNNSRKTHATMLLSHVPTSWNST</sequence>
<keyword evidence="2" id="KW-1185">Reference proteome</keyword>
<reference evidence="1" key="1">
    <citation type="submission" date="2021-03" db="EMBL/GenBank/DDBJ databases">
        <title>Draft genome sequence of rust myrtle Austropuccinia psidii MF-1, a brazilian biotype.</title>
        <authorList>
            <person name="Quecine M.C."/>
            <person name="Pachon D.M.R."/>
            <person name="Bonatelli M.L."/>
            <person name="Correr F.H."/>
            <person name="Franceschini L.M."/>
            <person name="Leite T.F."/>
            <person name="Margarido G.R.A."/>
            <person name="Almeida C.A."/>
            <person name="Ferrarezi J.A."/>
            <person name="Labate C.A."/>
        </authorList>
    </citation>
    <scope>NUCLEOTIDE SEQUENCE</scope>
    <source>
        <strain evidence="1">MF-1</strain>
    </source>
</reference>
<evidence type="ECO:0000313" key="1">
    <source>
        <dbReference type="EMBL" id="MBW0464160.1"/>
    </source>
</evidence>
<protein>
    <submittedName>
        <fullName evidence="1">Uncharacterized protein</fullName>
    </submittedName>
</protein>
<name>A0A9Q3BFV4_9BASI</name>
<dbReference type="EMBL" id="AVOT02000714">
    <property type="protein sequence ID" value="MBW0464160.1"/>
    <property type="molecule type" value="Genomic_DNA"/>
</dbReference>
<accession>A0A9Q3BFV4</accession>
<organism evidence="1 2">
    <name type="scientific">Austropuccinia psidii MF-1</name>
    <dbReference type="NCBI Taxonomy" id="1389203"/>
    <lineage>
        <taxon>Eukaryota</taxon>
        <taxon>Fungi</taxon>
        <taxon>Dikarya</taxon>
        <taxon>Basidiomycota</taxon>
        <taxon>Pucciniomycotina</taxon>
        <taxon>Pucciniomycetes</taxon>
        <taxon>Pucciniales</taxon>
        <taxon>Sphaerophragmiaceae</taxon>
        <taxon>Austropuccinia</taxon>
    </lineage>
</organism>
<gene>
    <name evidence="1" type="ORF">O181_003875</name>
</gene>
<dbReference type="AlphaFoldDB" id="A0A9Q3BFV4"/>
<dbReference type="Proteomes" id="UP000765509">
    <property type="component" value="Unassembled WGS sequence"/>
</dbReference>
<evidence type="ECO:0000313" key="2">
    <source>
        <dbReference type="Proteomes" id="UP000765509"/>
    </source>
</evidence>
<proteinExistence type="predicted"/>